<feature type="region of interest" description="Disordered" evidence="1">
    <location>
        <begin position="28"/>
        <end position="60"/>
    </location>
</feature>
<dbReference type="EMBL" id="DS028132">
    <property type="protein sequence ID" value="EEY55505.1"/>
    <property type="molecule type" value="Genomic_DNA"/>
</dbReference>
<feature type="region of interest" description="Disordered" evidence="1">
    <location>
        <begin position="84"/>
        <end position="140"/>
    </location>
</feature>
<dbReference type="Proteomes" id="UP000006643">
    <property type="component" value="Unassembled WGS sequence"/>
</dbReference>
<keyword evidence="3" id="KW-1185">Reference proteome</keyword>
<dbReference type="VEuPathDB" id="FungiDB:PITG_09428"/>
<accession>D0NBZ1</accession>
<evidence type="ECO:0000313" key="3">
    <source>
        <dbReference type="Proteomes" id="UP000006643"/>
    </source>
</evidence>
<dbReference type="InParanoid" id="D0NBZ1"/>
<dbReference type="AlphaFoldDB" id="D0NBZ1"/>
<feature type="compositionally biased region" description="Acidic residues" evidence="1">
    <location>
        <begin position="29"/>
        <end position="57"/>
    </location>
</feature>
<reference evidence="3" key="1">
    <citation type="journal article" date="2009" name="Nature">
        <title>Genome sequence and analysis of the Irish potato famine pathogen Phytophthora infestans.</title>
        <authorList>
            <consortium name="The Broad Institute Genome Sequencing Platform"/>
            <person name="Haas B.J."/>
            <person name="Kamoun S."/>
            <person name="Zody M.C."/>
            <person name="Jiang R.H."/>
            <person name="Handsaker R.E."/>
            <person name="Cano L.M."/>
            <person name="Grabherr M."/>
            <person name="Kodira C.D."/>
            <person name="Raffaele S."/>
            <person name="Torto-Alalibo T."/>
            <person name="Bozkurt T.O."/>
            <person name="Ah-Fong A.M."/>
            <person name="Alvarado L."/>
            <person name="Anderson V.L."/>
            <person name="Armstrong M.R."/>
            <person name="Avrova A."/>
            <person name="Baxter L."/>
            <person name="Beynon J."/>
            <person name="Boevink P.C."/>
            <person name="Bollmann S.R."/>
            <person name="Bos J.I."/>
            <person name="Bulone V."/>
            <person name="Cai G."/>
            <person name="Cakir C."/>
            <person name="Carrington J.C."/>
            <person name="Chawner M."/>
            <person name="Conti L."/>
            <person name="Costanzo S."/>
            <person name="Ewan R."/>
            <person name="Fahlgren N."/>
            <person name="Fischbach M.A."/>
            <person name="Fugelstad J."/>
            <person name="Gilroy E.M."/>
            <person name="Gnerre S."/>
            <person name="Green P.J."/>
            <person name="Grenville-Briggs L.J."/>
            <person name="Griffith J."/>
            <person name="Grunwald N.J."/>
            <person name="Horn K."/>
            <person name="Horner N.R."/>
            <person name="Hu C.H."/>
            <person name="Huitema E."/>
            <person name="Jeong D.H."/>
            <person name="Jones A.M."/>
            <person name="Jones J.D."/>
            <person name="Jones R.W."/>
            <person name="Karlsson E.K."/>
            <person name="Kunjeti S.G."/>
            <person name="Lamour K."/>
            <person name="Liu Z."/>
            <person name="Ma L."/>
            <person name="Maclean D."/>
            <person name="Chibucos M.C."/>
            <person name="McDonald H."/>
            <person name="McWalters J."/>
            <person name="Meijer H.J."/>
            <person name="Morgan W."/>
            <person name="Morris P.F."/>
            <person name="Munro C.A."/>
            <person name="O'Neill K."/>
            <person name="Ospina-Giraldo M."/>
            <person name="Pinzon A."/>
            <person name="Pritchard L."/>
            <person name="Ramsahoye B."/>
            <person name="Ren Q."/>
            <person name="Restrepo S."/>
            <person name="Roy S."/>
            <person name="Sadanandom A."/>
            <person name="Savidor A."/>
            <person name="Schornack S."/>
            <person name="Schwartz D.C."/>
            <person name="Schumann U.D."/>
            <person name="Schwessinger B."/>
            <person name="Seyer L."/>
            <person name="Sharpe T."/>
            <person name="Silvar C."/>
            <person name="Song J."/>
            <person name="Studholme D.J."/>
            <person name="Sykes S."/>
            <person name="Thines M."/>
            <person name="van de Vondervoort P.J."/>
            <person name="Phuntumart V."/>
            <person name="Wawra S."/>
            <person name="Weide R."/>
            <person name="Win J."/>
            <person name="Young C."/>
            <person name="Zhou S."/>
            <person name="Fry W."/>
            <person name="Meyers B.C."/>
            <person name="van West P."/>
            <person name="Ristaino J."/>
            <person name="Govers F."/>
            <person name="Birch P.R."/>
            <person name="Whisson S.C."/>
            <person name="Judelson H.S."/>
            <person name="Nusbaum C."/>
        </authorList>
    </citation>
    <scope>NUCLEOTIDE SEQUENCE [LARGE SCALE GENOMIC DNA]</scope>
    <source>
        <strain evidence="3">T30-4</strain>
    </source>
</reference>
<sequence length="140" mass="15984">MAQRTSSKARGLRVHKFELNYMYATLGMEQDDSSEDDYNVDTEDSEDDEEISGDTDDPLNLGAFVQLTRSTYLLRLIPRVNRLSRNARAANAKDGRLRGNLSDGKKRRQSPQQRFVNRRYSSHESVPSKKKRKVMVDAGS</sequence>
<evidence type="ECO:0000313" key="2">
    <source>
        <dbReference type="EMBL" id="EEY55505.1"/>
    </source>
</evidence>
<gene>
    <name evidence="2" type="ORF">PITG_09428</name>
</gene>
<dbReference type="OrthoDB" id="146522at2759"/>
<dbReference type="RefSeq" id="XP_002903081.1">
    <property type="nucleotide sequence ID" value="XM_002903035.1"/>
</dbReference>
<organism evidence="2 3">
    <name type="scientific">Phytophthora infestans (strain T30-4)</name>
    <name type="common">Potato late blight agent</name>
    <dbReference type="NCBI Taxonomy" id="403677"/>
    <lineage>
        <taxon>Eukaryota</taxon>
        <taxon>Sar</taxon>
        <taxon>Stramenopiles</taxon>
        <taxon>Oomycota</taxon>
        <taxon>Peronosporomycetes</taxon>
        <taxon>Peronosporales</taxon>
        <taxon>Peronosporaceae</taxon>
        <taxon>Phytophthora</taxon>
    </lineage>
</organism>
<evidence type="ECO:0000256" key="1">
    <source>
        <dbReference type="SAM" id="MobiDB-lite"/>
    </source>
</evidence>
<dbReference type="GeneID" id="9462543"/>
<name>D0NBZ1_PHYIT</name>
<dbReference type="KEGG" id="pif:PITG_09428"/>
<protein>
    <submittedName>
        <fullName evidence="2">Uncharacterized protein</fullName>
    </submittedName>
</protein>
<proteinExistence type="predicted"/>
<dbReference type="HOGENOM" id="CLU_1839075_0_0_1"/>